<name>A0A381XFU8_9ZZZZ</name>
<evidence type="ECO:0008006" key="9">
    <source>
        <dbReference type="Google" id="ProtNLM"/>
    </source>
</evidence>
<dbReference type="GO" id="GO:0016805">
    <property type="term" value="F:dipeptidase activity"/>
    <property type="evidence" value="ECO:0007669"/>
    <property type="project" value="UniProtKB-KW"/>
</dbReference>
<evidence type="ECO:0000256" key="1">
    <source>
        <dbReference type="ARBA" id="ARBA00022670"/>
    </source>
</evidence>
<protein>
    <recommendedName>
        <fullName evidence="9">Peptidase M15B domain-containing protein</fullName>
    </recommendedName>
</protein>
<dbReference type="SUPFAM" id="SSF55166">
    <property type="entry name" value="Hedgehog/DD-peptidase"/>
    <property type="match status" value="1"/>
</dbReference>
<dbReference type="PANTHER" id="PTHR43126:SF1">
    <property type="entry name" value="D-ALANYL-D-ALANINE DIPEPTIDASE"/>
    <property type="match status" value="1"/>
</dbReference>
<evidence type="ECO:0000256" key="4">
    <source>
        <dbReference type="ARBA" id="ARBA00022833"/>
    </source>
</evidence>
<dbReference type="Gene3D" id="3.30.1380.10">
    <property type="match status" value="1"/>
</dbReference>
<dbReference type="EMBL" id="UINC01015028">
    <property type="protein sequence ID" value="SVA63616.1"/>
    <property type="molecule type" value="Genomic_DNA"/>
</dbReference>
<keyword evidence="4" id="KW-0862">Zinc</keyword>
<evidence type="ECO:0000313" key="8">
    <source>
        <dbReference type="EMBL" id="SVA63616.1"/>
    </source>
</evidence>
<dbReference type="HAMAP" id="MF_01924">
    <property type="entry name" value="A_A_dipeptidase"/>
    <property type="match status" value="1"/>
</dbReference>
<accession>A0A381XFU8</accession>
<dbReference type="GO" id="GO:0008237">
    <property type="term" value="F:metallopeptidase activity"/>
    <property type="evidence" value="ECO:0007669"/>
    <property type="project" value="UniProtKB-KW"/>
</dbReference>
<evidence type="ECO:0000256" key="5">
    <source>
        <dbReference type="ARBA" id="ARBA00022997"/>
    </source>
</evidence>
<dbReference type="GO" id="GO:0071555">
    <property type="term" value="P:cell wall organization"/>
    <property type="evidence" value="ECO:0007669"/>
    <property type="project" value="UniProtKB-KW"/>
</dbReference>
<proteinExistence type="inferred from homology"/>
<keyword evidence="5" id="KW-0224">Dipeptidase</keyword>
<dbReference type="InterPro" id="IPR009045">
    <property type="entry name" value="Zn_M74/Hedgehog-like"/>
</dbReference>
<dbReference type="AlphaFoldDB" id="A0A381XFU8"/>
<keyword evidence="2" id="KW-0479">Metal-binding</keyword>
<reference evidence="8" key="1">
    <citation type="submission" date="2018-05" db="EMBL/GenBank/DDBJ databases">
        <authorList>
            <person name="Lanie J.A."/>
            <person name="Ng W.-L."/>
            <person name="Kazmierczak K.M."/>
            <person name="Andrzejewski T.M."/>
            <person name="Davidsen T.M."/>
            <person name="Wayne K.J."/>
            <person name="Tettelin H."/>
            <person name="Glass J.I."/>
            <person name="Rusch D."/>
            <person name="Podicherti R."/>
            <person name="Tsui H.-C.T."/>
            <person name="Winkler M.E."/>
        </authorList>
    </citation>
    <scope>NUCLEOTIDE SEQUENCE</scope>
</reference>
<dbReference type="GO" id="GO:0046872">
    <property type="term" value="F:metal ion binding"/>
    <property type="evidence" value="ECO:0007669"/>
    <property type="project" value="UniProtKB-KW"/>
</dbReference>
<evidence type="ECO:0000256" key="6">
    <source>
        <dbReference type="ARBA" id="ARBA00023049"/>
    </source>
</evidence>
<dbReference type="CDD" id="cd14817">
    <property type="entry name" value="D-Ala-D-Ala_dipeptidase_VanX"/>
    <property type="match status" value="1"/>
</dbReference>
<keyword evidence="6" id="KW-0482">Metalloprotease</keyword>
<evidence type="ECO:0000256" key="2">
    <source>
        <dbReference type="ARBA" id="ARBA00022723"/>
    </source>
</evidence>
<gene>
    <name evidence="8" type="ORF">METZ01_LOCUS116470</name>
</gene>
<dbReference type="GO" id="GO:0006508">
    <property type="term" value="P:proteolysis"/>
    <property type="evidence" value="ECO:0007669"/>
    <property type="project" value="UniProtKB-KW"/>
</dbReference>
<sequence length="183" mass="21524">MRYHGSNNFVGENINGYNDSKCILTIDAVNKLKNVQNELRHFGLGLIIFDAYRPQMAVDHFIEWSKSKDNRMKEKYYPDVAKEDLFAKGYIASRSGHSRGSTVDLSIISLKDKKELEMGTDYDFFSILSWPSNMDIKEDQRSNRMLLQILMEKNGFIPLKEEWWHFTMEDEPFPDTYFNFPVQ</sequence>
<dbReference type="PIRSF" id="PIRSF026671">
    <property type="entry name" value="AA_dipeptidase"/>
    <property type="match status" value="1"/>
</dbReference>
<evidence type="ECO:0000256" key="7">
    <source>
        <dbReference type="ARBA" id="ARBA00023316"/>
    </source>
</evidence>
<organism evidence="8">
    <name type="scientific">marine metagenome</name>
    <dbReference type="NCBI Taxonomy" id="408172"/>
    <lineage>
        <taxon>unclassified sequences</taxon>
        <taxon>metagenomes</taxon>
        <taxon>ecological metagenomes</taxon>
    </lineage>
</organism>
<keyword evidence="7" id="KW-0961">Cell wall biogenesis/degradation</keyword>
<keyword evidence="3" id="KW-0378">Hydrolase</keyword>
<evidence type="ECO:0000256" key="3">
    <source>
        <dbReference type="ARBA" id="ARBA00022801"/>
    </source>
</evidence>
<dbReference type="PANTHER" id="PTHR43126">
    <property type="entry name" value="D-ALANYL-D-ALANINE DIPEPTIDASE"/>
    <property type="match status" value="1"/>
</dbReference>
<dbReference type="InterPro" id="IPR000755">
    <property type="entry name" value="A_A_dipeptidase"/>
</dbReference>
<dbReference type="Pfam" id="PF01427">
    <property type="entry name" value="Peptidase_M15"/>
    <property type="match status" value="1"/>
</dbReference>
<keyword evidence="1" id="KW-0645">Protease</keyword>